<gene>
    <name evidence="5" type="ORF">NCTC10975_00672</name>
</gene>
<dbReference type="EC" id="2.4.2.31" evidence="1"/>
<sequence>MQSDKDFFNFLGQLPDGSDLQDIYKKYKNSNENDSFEINGALRSGNIEAYIKEINGLHRIVRAKNKSPLTLYRMTSSTEFTPSGAEVALNLPFRYPPFLSTTRNVSVLRKFIPPNGTPTILIIDCPKDTKVALMEGSNNDQTEEEVLLQSNTEYKITKAKKITDSKALQNYLGQKSKHNFCYELKMRITNNSSVNSSEKDQDFFLF</sequence>
<evidence type="ECO:0000313" key="6">
    <source>
        <dbReference type="Proteomes" id="UP000251485"/>
    </source>
</evidence>
<evidence type="ECO:0000256" key="3">
    <source>
        <dbReference type="ARBA" id="ARBA00047597"/>
    </source>
</evidence>
<evidence type="ECO:0000259" key="4">
    <source>
        <dbReference type="Pfam" id="PF03496"/>
    </source>
</evidence>
<dbReference type="InterPro" id="IPR003540">
    <property type="entry name" value="ADP-ribosyltransferase"/>
</dbReference>
<dbReference type="AlphaFoldDB" id="A0A2X2BDR5"/>
<keyword evidence="5" id="KW-0808">Transferase</keyword>
<dbReference type="EMBL" id="UAUE01000003">
    <property type="protein sequence ID" value="SPY94332.1"/>
    <property type="molecule type" value="Genomic_DNA"/>
</dbReference>
<feature type="domain" description="ADP ribosyltransferase" evidence="4">
    <location>
        <begin position="33"/>
        <end position="167"/>
    </location>
</feature>
<dbReference type="SUPFAM" id="SSF56399">
    <property type="entry name" value="ADP-ribosylation"/>
    <property type="match status" value="1"/>
</dbReference>
<dbReference type="Pfam" id="PF03496">
    <property type="entry name" value="ADPrib_exo_Tox"/>
    <property type="match status" value="1"/>
</dbReference>
<comment type="catalytic activity">
    <reaction evidence="3">
        <text>L-arginyl-[protein] + NAD(+) = N(omega)-(ADP-D-ribosyl)-L-arginyl-[protein] + nicotinamide + H(+)</text>
        <dbReference type="Rhea" id="RHEA:19149"/>
        <dbReference type="Rhea" id="RHEA-COMP:10532"/>
        <dbReference type="Rhea" id="RHEA-COMP:15087"/>
        <dbReference type="ChEBI" id="CHEBI:15378"/>
        <dbReference type="ChEBI" id="CHEBI:17154"/>
        <dbReference type="ChEBI" id="CHEBI:29965"/>
        <dbReference type="ChEBI" id="CHEBI:57540"/>
        <dbReference type="ChEBI" id="CHEBI:142554"/>
        <dbReference type="EC" id="2.4.2.31"/>
    </reaction>
</comment>
<evidence type="ECO:0000256" key="1">
    <source>
        <dbReference type="ARBA" id="ARBA00012031"/>
    </source>
</evidence>
<evidence type="ECO:0000256" key="2">
    <source>
        <dbReference type="ARBA" id="ARBA00033021"/>
    </source>
</evidence>
<dbReference type="GO" id="GO:0106274">
    <property type="term" value="F:NAD+-protein-arginine ADP-ribosyltransferase activity"/>
    <property type="evidence" value="ECO:0007669"/>
    <property type="project" value="UniProtKB-EC"/>
</dbReference>
<dbReference type="PROSITE" id="PS51996">
    <property type="entry name" value="TR_MART"/>
    <property type="match status" value="1"/>
</dbReference>
<dbReference type="Gene3D" id="3.90.176.10">
    <property type="entry name" value="Toxin ADP-ribosyltransferase, Chain A, domain 1"/>
    <property type="match status" value="1"/>
</dbReference>
<evidence type="ECO:0000313" key="5">
    <source>
        <dbReference type="EMBL" id="SPY94332.1"/>
    </source>
</evidence>
<proteinExistence type="predicted"/>
<name>A0A2X2BDR5_PROMI</name>
<dbReference type="RefSeq" id="WP_348854846.1">
    <property type="nucleotide sequence ID" value="NZ_JBCGZT010000001.1"/>
</dbReference>
<dbReference type="Proteomes" id="UP000251485">
    <property type="component" value="Unassembled WGS sequence"/>
</dbReference>
<organism evidence="5 6">
    <name type="scientific">Proteus mirabilis</name>
    <dbReference type="NCBI Taxonomy" id="584"/>
    <lineage>
        <taxon>Bacteria</taxon>
        <taxon>Pseudomonadati</taxon>
        <taxon>Pseudomonadota</taxon>
        <taxon>Gammaproteobacteria</taxon>
        <taxon>Enterobacterales</taxon>
        <taxon>Morganellaceae</taxon>
        <taxon>Proteus</taxon>
    </lineage>
</organism>
<dbReference type="GO" id="GO:0005576">
    <property type="term" value="C:extracellular region"/>
    <property type="evidence" value="ECO:0007669"/>
    <property type="project" value="InterPro"/>
</dbReference>
<protein>
    <recommendedName>
        <fullName evidence="1">NAD(+)--protein-arginine ADP-ribosyltransferase</fullName>
        <ecNumber evidence="1">2.4.2.31</ecNumber>
    </recommendedName>
    <alternativeName>
        <fullName evidence="2">NAD(+)--arginine ADP-ribosyltransferase</fullName>
    </alternativeName>
</protein>
<reference evidence="5 6" key="1">
    <citation type="submission" date="2018-06" db="EMBL/GenBank/DDBJ databases">
        <authorList>
            <consortium name="Pathogen Informatics"/>
            <person name="Doyle S."/>
        </authorList>
    </citation>
    <scope>NUCLEOTIDE SEQUENCE [LARGE SCALE GENOMIC DNA]</scope>
    <source>
        <strain evidence="5 6">NCTC10975</strain>
    </source>
</reference>
<accession>A0A2X2BDR5</accession>